<protein>
    <recommendedName>
        <fullName evidence="1">Symplekin/Pta1 N-terminal domain-containing protein</fullName>
    </recommendedName>
</protein>
<evidence type="ECO:0000313" key="2">
    <source>
        <dbReference type="EMBL" id="ONK67777.1"/>
    </source>
</evidence>
<dbReference type="Gene3D" id="1.25.10.10">
    <property type="entry name" value="Leucine-rich Repeat Variant"/>
    <property type="match status" value="1"/>
</dbReference>
<keyword evidence="3" id="KW-1185">Reference proteome</keyword>
<dbReference type="PANTHER" id="PTHR47184:SF3">
    <property type="entry name" value="PHOSPHATIDYLINOSITOL 3-AND 4-KINASE FAMILY PROTEIN-RELATED"/>
    <property type="match status" value="1"/>
</dbReference>
<accession>A0A5P1ERM2</accession>
<dbReference type="EMBL" id="CM007385">
    <property type="protein sequence ID" value="ONK67777.1"/>
    <property type="molecule type" value="Genomic_DNA"/>
</dbReference>
<dbReference type="PANTHER" id="PTHR47184">
    <property type="entry name" value="PHOSPHATIDYLINOSITOL 3-AND 4-KINASE FAMILY PROTEIN-RELATED"/>
    <property type="match status" value="1"/>
</dbReference>
<dbReference type="InterPro" id="IPR032460">
    <property type="entry name" value="Symplekin/Pta1_N"/>
</dbReference>
<dbReference type="InterPro" id="IPR011989">
    <property type="entry name" value="ARM-like"/>
</dbReference>
<evidence type="ECO:0000313" key="3">
    <source>
        <dbReference type="Proteomes" id="UP000243459"/>
    </source>
</evidence>
<sequence length="370" mass="41140">MEVEDRTGGFDGTSRALGILKEIGSNAMEELSLLMPNLLSFLKHDDPVVVRQSITTGTSLFSAVLTKMALQLRNSNKVEGWLEEMWSWMLQFKDAVRSILEPCSTGSKVLAAKFLQNCFLLYTSDVNNGEEGKGFNFSITWLVHGHPTLNPTMLAYEANKILNLFLDILQSAHTLSTSLVVTVINCLASIAKKRPVHYNHILSILLDFDPNFQTSTGGRAASIQYAVRIALLGLLRCRHASKFESRDELLTVLLDKYPGDATKSFIRRMEKIYRAIEGNPHDTRLDKVDLPSSQFSAPVNLIRSRPLVDSADASAVSDEMPSRRPRLNADEVPILPVKGASDVQDTNDAIDNSSLNSPPVSNWCFTCRRR</sequence>
<name>A0A5P1ERM2_ASPOF</name>
<reference evidence="3" key="1">
    <citation type="journal article" date="2017" name="Nat. Commun.">
        <title>The asparagus genome sheds light on the origin and evolution of a young Y chromosome.</title>
        <authorList>
            <person name="Harkess A."/>
            <person name="Zhou J."/>
            <person name="Xu C."/>
            <person name="Bowers J.E."/>
            <person name="Van der Hulst R."/>
            <person name="Ayyampalayam S."/>
            <person name="Mercati F."/>
            <person name="Riccardi P."/>
            <person name="McKain M.R."/>
            <person name="Kakrana A."/>
            <person name="Tang H."/>
            <person name="Ray J."/>
            <person name="Groenendijk J."/>
            <person name="Arikit S."/>
            <person name="Mathioni S.M."/>
            <person name="Nakano M."/>
            <person name="Shan H."/>
            <person name="Telgmann-Rauber A."/>
            <person name="Kanno A."/>
            <person name="Yue Z."/>
            <person name="Chen H."/>
            <person name="Li W."/>
            <person name="Chen Y."/>
            <person name="Xu X."/>
            <person name="Zhang Y."/>
            <person name="Luo S."/>
            <person name="Chen H."/>
            <person name="Gao J."/>
            <person name="Mao Z."/>
            <person name="Pires J.C."/>
            <person name="Luo M."/>
            <person name="Kudrna D."/>
            <person name="Wing R.A."/>
            <person name="Meyers B.C."/>
            <person name="Yi K."/>
            <person name="Kong H."/>
            <person name="Lavrijsen P."/>
            <person name="Sunseri F."/>
            <person name="Falavigna A."/>
            <person name="Ye Y."/>
            <person name="Leebens-Mack J.H."/>
            <person name="Chen G."/>
        </authorList>
    </citation>
    <scope>NUCLEOTIDE SEQUENCE [LARGE SCALE GENOMIC DNA]</scope>
    <source>
        <strain evidence="3">cv. DH0086</strain>
    </source>
</reference>
<dbReference type="AlphaFoldDB" id="A0A5P1ERM2"/>
<dbReference type="Pfam" id="PF11935">
    <property type="entry name" value="SYMPK_PTA1_N"/>
    <property type="match status" value="1"/>
</dbReference>
<proteinExistence type="predicted"/>
<dbReference type="Proteomes" id="UP000243459">
    <property type="component" value="Chromosome 5"/>
</dbReference>
<dbReference type="Gramene" id="ONK67777">
    <property type="protein sequence ID" value="ONK67777"/>
    <property type="gene ID" value="A4U43_C05F3660"/>
</dbReference>
<gene>
    <name evidence="2" type="ORF">A4U43_C05F3660</name>
</gene>
<organism evidence="2 3">
    <name type="scientific">Asparagus officinalis</name>
    <name type="common">Garden asparagus</name>
    <dbReference type="NCBI Taxonomy" id="4686"/>
    <lineage>
        <taxon>Eukaryota</taxon>
        <taxon>Viridiplantae</taxon>
        <taxon>Streptophyta</taxon>
        <taxon>Embryophyta</taxon>
        <taxon>Tracheophyta</taxon>
        <taxon>Spermatophyta</taxon>
        <taxon>Magnoliopsida</taxon>
        <taxon>Liliopsida</taxon>
        <taxon>Asparagales</taxon>
        <taxon>Asparagaceae</taxon>
        <taxon>Asparagoideae</taxon>
        <taxon>Asparagus</taxon>
    </lineage>
</organism>
<evidence type="ECO:0000259" key="1">
    <source>
        <dbReference type="Pfam" id="PF11935"/>
    </source>
</evidence>
<dbReference type="SUPFAM" id="SSF48371">
    <property type="entry name" value="ARM repeat"/>
    <property type="match status" value="1"/>
</dbReference>
<feature type="domain" description="Symplekin/Pta1 N-terminal" evidence="1">
    <location>
        <begin position="46"/>
        <end position="246"/>
    </location>
</feature>
<dbReference type="InterPro" id="IPR016024">
    <property type="entry name" value="ARM-type_fold"/>
</dbReference>